<protein>
    <submittedName>
        <fullName evidence="2">Uncharacterized protein</fullName>
    </submittedName>
</protein>
<dbReference type="AlphaFoldDB" id="A0A7X0CD32"/>
<keyword evidence="3" id="KW-1185">Reference proteome</keyword>
<dbReference type="RefSeq" id="WP_183552677.1">
    <property type="nucleotide sequence ID" value="NZ_JACHBX010000001.1"/>
</dbReference>
<sequence>MNTDYADLAALTRRLADIPAEFLGEPSVAGHGEMAVAAIVGDVLRMHGLHASGELLAGFQGRSAHADRNRLALAAVACWLLADEALIGVDLPHPALEDVVGALVAEMAAITPAHAFVHDAERREELVRALLARLGLRPLGETPAQAQDRLSAISAIQRRALLAASRQAEKRAREVREALARKVAEESADKWTRE</sequence>
<gene>
    <name evidence="2" type="ORF">HD842_001441</name>
</gene>
<evidence type="ECO:0000313" key="3">
    <source>
        <dbReference type="Proteomes" id="UP000540787"/>
    </source>
</evidence>
<feature type="coiled-coil region" evidence="1">
    <location>
        <begin position="158"/>
        <end position="185"/>
    </location>
</feature>
<accession>A0A7X0CD32</accession>
<keyword evidence="1" id="KW-0175">Coiled coil</keyword>
<reference evidence="2 3" key="1">
    <citation type="submission" date="2020-08" db="EMBL/GenBank/DDBJ databases">
        <title>The Agave Microbiome: Exploring the role of microbial communities in plant adaptations to desert environments.</title>
        <authorList>
            <person name="Partida-Martinez L.P."/>
        </authorList>
    </citation>
    <scope>NUCLEOTIDE SEQUENCE [LARGE SCALE GENOMIC DNA]</scope>
    <source>
        <strain evidence="2 3">AT3.2</strain>
    </source>
</reference>
<proteinExistence type="predicted"/>
<evidence type="ECO:0000313" key="2">
    <source>
        <dbReference type="EMBL" id="MBB6133330.1"/>
    </source>
</evidence>
<evidence type="ECO:0000256" key="1">
    <source>
        <dbReference type="SAM" id="Coils"/>
    </source>
</evidence>
<comment type="caution">
    <text evidence="2">The sequence shown here is derived from an EMBL/GenBank/DDBJ whole genome shotgun (WGS) entry which is preliminary data.</text>
</comment>
<organism evidence="2 3">
    <name type="scientific">Massilia aurea</name>
    <dbReference type="NCBI Taxonomy" id="373040"/>
    <lineage>
        <taxon>Bacteria</taxon>
        <taxon>Pseudomonadati</taxon>
        <taxon>Pseudomonadota</taxon>
        <taxon>Betaproteobacteria</taxon>
        <taxon>Burkholderiales</taxon>
        <taxon>Oxalobacteraceae</taxon>
        <taxon>Telluria group</taxon>
        <taxon>Massilia</taxon>
    </lineage>
</organism>
<name>A0A7X0CD32_9BURK</name>
<dbReference type="Proteomes" id="UP000540787">
    <property type="component" value="Unassembled WGS sequence"/>
</dbReference>
<dbReference type="EMBL" id="JACHBX010000001">
    <property type="protein sequence ID" value="MBB6133330.1"/>
    <property type="molecule type" value="Genomic_DNA"/>
</dbReference>